<dbReference type="Pfam" id="PF22837">
    <property type="entry name" value="M_Eco57I_C"/>
    <property type="match status" value="1"/>
</dbReference>
<dbReference type="InterPro" id="IPR054520">
    <property type="entry name" value="M_Eco57I_C"/>
</dbReference>
<dbReference type="Pfam" id="PF02384">
    <property type="entry name" value="N6_Mtase"/>
    <property type="match status" value="1"/>
</dbReference>
<feature type="domain" description="Type II methyltransferase M.Eco57I C-terminal" evidence="9">
    <location>
        <begin position="261"/>
        <end position="521"/>
    </location>
</feature>
<dbReference type="AlphaFoldDB" id="A0A2U2DH13"/>
<comment type="caution">
    <text evidence="10">The sequence shown here is derived from an EMBL/GenBank/DDBJ whole genome shotgun (WGS) entry which is preliminary data.</text>
</comment>
<proteinExistence type="inferred from homology"/>
<dbReference type="SUPFAM" id="SSF53335">
    <property type="entry name" value="S-adenosyl-L-methionine-dependent methyltransferases"/>
    <property type="match status" value="1"/>
</dbReference>
<sequence>MKLVSHRDPTDTPILRKERGAFFTPAAITRFIASWALRAPGDRVLEPAAGDAAFLVSAVERLRELAPHSKSLPLVHGVEIHAHSANVARQRVADVGGTANIQLSDFFAVNPNRSFNAVIGNPPFIRYQDFTGEARARAREVAIREGVSLTGLASSWAAFTVHSTSFLQPGGRLGFVLPAELLSVNYAAPVRKFLFSRFRDVQLVLFDEQVFPEAEADVVLLLADGYLEGPTSHGTIRQTKNAETLANLGPGQSWTPADPAAKWTSSLIDAAVVHQLRTLMEEGLFANLETWGDTTLGMVTGNNRYFTLSPERVAELKLGPEELLSVSPPGSSHLRGLSLSNADLEKLGQGGSAIHLFYPSDPPSPAAAAYIADGHRTGVDTAYKCRVRKTWYRVPLIAPADLFLTCMNADTPRITENAAKAHHLNSIHGVYLDEKYKLLGKQLLPLASLNSVTLLHAEMVGRAYGGGILKIEPREADIWAMPSPTLVASRAERLREVKRSVAKLLEKGGLLDAVQIVDRVLFADTDITAAQLAAVRNARAELANRRTVRSASGR</sequence>
<dbReference type="InterPro" id="IPR002052">
    <property type="entry name" value="DNA_methylase_N6_adenine_CS"/>
</dbReference>
<accession>A0A2U2DH13</accession>
<dbReference type="GO" id="GO:0009007">
    <property type="term" value="F:site-specific DNA-methyltransferase (adenine-specific) activity"/>
    <property type="evidence" value="ECO:0007669"/>
    <property type="project" value="UniProtKB-EC"/>
</dbReference>
<reference evidence="10 11" key="1">
    <citation type="submission" date="2018-05" db="EMBL/GenBank/DDBJ databases">
        <title>The draft genome of strain NS-104.</title>
        <authorList>
            <person name="Hang P."/>
            <person name="Jiang J."/>
        </authorList>
    </citation>
    <scope>NUCLEOTIDE SEQUENCE [LARGE SCALE GENOMIC DNA]</scope>
    <source>
        <strain evidence="10 11">NS-104</strain>
    </source>
</reference>
<gene>
    <name evidence="10" type="ORF">DEM27_30140</name>
</gene>
<evidence type="ECO:0000256" key="4">
    <source>
        <dbReference type="ARBA" id="ARBA00022679"/>
    </source>
</evidence>
<keyword evidence="11" id="KW-1185">Reference proteome</keyword>
<keyword evidence="4 10" id="KW-0808">Transferase</keyword>
<evidence type="ECO:0000256" key="1">
    <source>
        <dbReference type="ARBA" id="ARBA00006594"/>
    </source>
</evidence>
<dbReference type="GO" id="GO:0032259">
    <property type="term" value="P:methylation"/>
    <property type="evidence" value="ECO:0007669"/>
    <property type="project" value="UniProtKB-KW"/>
</dbReference>
<evidence type="ECO:0000256" key="2">
    <source>
        <dbReference type="ARBA" id="ARBA00011900"/>
    </source>
</evidence>
<dbReference type="InterPro" id="IPR029063">
    <property type="entry name" value="SAM-dependent_MTases_sf"/>
</dbReference>
<evidence type="ECO:0000259" key="8">
    <source>
        <dbReference type="Pfam" id="PF02384"/>
    </source>
</evidence>
<protein>
    <recommendedName>
        <fullName evidence="2">site-specific DNA-methyltransferase (adenine-specific)</fullName>
        <ecNumber evidence="2">2.1.1.72</ecNumber>
    </recommendedName>
</protein>
<dbReference type="Proteomes" id="UP000245252">
    <property type="component" value="Unassembled WGS sequence"/>
</dbReference>
<keyword evidence="6" id="KW-0680">Restriction system</keyword>
<evidence type="ECO:0000256" key="5">
    <source>
        <dbReference type="ARBA" id="ARBA00022691"/>
    </source>
</evidence>
<evidence type="ECO:0000259" key="9">
    <source>
        <dbReference type="Pfam" id="PF22837"/>
    </source>
</evidence>
<dbReference type="InterPro" id="IPR003356">
    <property type="entry name" value="DNA_methylase_A-5"/>
</dbReference>
<dbReference type="PROSITE" id="PS00092">
    <property type="entry name" value="N6_MTASE"/>
    <property type="match status" value="1"/>
</dbReference>
<dbReference type="EC" id="2.1.1.72" evidence="2"/>
<keyword evidence="3 10" id="KW-0489">Methyltransferase</keyword>
<dbReference type="GO" id="GO:0008170">
    <property type="term" value="F:N-methyltransferase activity"/>
    <property type="evidence" value="ECO:0007669"/>
    <property type="project" value="InterPro"/>
</dbReference>
<dbReference type="RefSeq" id="WP_109461958.1">
    <property type="nucleotide sequence ID" value="NZ_QFBC01000023.1"/>
</dbReference>
<dbReference type="GO" id="GO:0003677">
    <property type="term" value="F:DNA binding"/>
    <property type="evidence" value="ECO:0007669"/>
    <property type="project" value="InterPro"/>
</dbReference>
<dbReference type="InterPro" id="IPR050953">
    <property type="entry name" value="N4_N6_ade-DNA_methylase"/>
</dbReference>
<dbReference type="OrthoDB" id="9806213at2"/>
<comment type="catalytic activity">
    <reaction evidence="7">
        <text>a 2'-deoxyadenosine in DNA + S-adenosyl-L-methionine = an N(6)-methyl-2'-deoxyadenosine in DNA + S-adenosyl-L-homocysteine + H(+)</text>
        <dbReference type="Rhea" id="RHEA:15197"/>
        <dbReference type="Rhea" id="RHEA-COMP:12418"/>
        <dbReference type="Rhea" id="RHEA-COMP:12419"/>
        <dbReference type="ChEBI" id="CHEBI:15378"/>
        <dbReference type="ChEBI" id="CHEBI:57856"/>
        <dbReference type="ChEBI" id="CHEBI:59789"/>
        <dbReference type="ChEBI" id="CHEBI:90615"/>
        <dbReference type="ChEBI" id="CHEBI:90616"/>
        <dbReference type="EC" id="2.1.1.72"/>
    </reaction>
</comment>
<name>A0A2U2DH13_9HYPH</name>
<evidence type="ECO:0000256" key="6">
    <source>
        <dbReference type="ARBA" id="ARBA00022747"/>
    </source>
</evidence>
<organism evidence="10 11">
    <name type="scientific">Metarhizobium album</name>
    <dbReference type="NCBI Taxonomy" id="2182425"/>
    <lineage>
        <taxon>Bacteria</taxon>
        <taxon>Pseudomonadati</taxon>
        <taxon>Pseudomonadota</taxon>
        <taxon>Alphaproteobacteria</taxon>
        <taxon>Hyphomicrobiales</taxon>
        <taxon>Rhizobiaceae</taxon>
        <taxon>Metarhizobium</taxon>
    </lineage>
</organism>
<keyword evidence="5" id="KW-0949">S-adenosyl-L-methionine</keyword>
<dbReference type="EMBL" id="QFBC01000023">
    <property type="protein sequence ID" value="PWE52554.1"/>
    <property type="molecule type" value="Genomic_DNA"/>
</dbReference>
<evidence type="ECO:0000313" key="11">
    <source>
        <dbReference type="Proteomes" id="UP000245252"/>
    </source>
</evidence>
<evidence type="ECO:0000313" key="10">
    <source>
        <dbReference type="EMBL" id="PWE52554.1"/>
    </source>
</evidence>
<evidence type="ECO:0000256" key="7">
    <source>
        <dbReference type="ARBA" id="ARBA00047942"/>
    </source>
</evidence>
<dbReference type="GO" id="GO:0009307">
    <property type="term" value="P:DNA restriction-modification system"/>
    <property type="evidence" value="ECO:0007669"/>
    <property type="project" value="UniProtKB-KW"/>
</dbReference>
<evidence type="ECO:0000256" key="3">
    <source>
        <dbReference type="ARBA" id="ARBA00022603"/>
    </source>
</evidence>
<feature type="domain" description="DNA methylase adenine-specific" evidence="8">
    <location>
        <begin position="16"/>
        <end position="221"/>
    </location>
</feature>
<comment type="similarity">
    <text evidence="1">Belongs to the N(4)/N(6)-methyltransferase family.</text>
</comment>
<dbReference type="PANTHER" id="PTHR33841:SF5">
    <property type="entry name" value="DNA METHYLASE (MODIFICATION METHYLASE) (METHYLTRANSFERASE)-RELATED"/>
    <property type="match status" value="1"/>
</dbReference>
<dbReference type="Gene3D" id="3.40.50.150">
    <property type="entry name" value="Vaccinia Virus protein VP39"/>
    <property type="match status" value="1"/>
</dbReference>
<dbReference type="PRINTS" id="PR00507">
    <property type="entry name" value="N12N6MTFRASE"/>
</dbReference>
<dbReference type="PANTHER" id="PTHR33841">
    <property type="entry name" value="DNA METHYLTRANSFERASE YEEA-RELATED"/>
    <property type="match status" value="1"/>
</dbReference>